<name>A0A0F9FWH4_9ZZZZ</name>
<feature type="transmembrane region" description="Helical" evidence="6">
    <location>
        <begin position="76"/>
        <end position="93"/>
    </location>
</feature>
<keyword evidence="4 6" id="KW-1133">Transmembrane helix</keyword>
<comment type="caution">
    <text evidence="7">The sequence shown here is derived from an EMBL/GenBank/DDBJ whole genome shotgun (WGS) entry which is preliminary data.</text>
</comment>
<keyword evidence="2" id="KW-1003">Cell membrane</keyword>
<evidence type="ECO:0000256" key="3">
    <source>
        <dbReference type="ARBA" id="ARBA00022692"/>
    </source>
</evidence>
<accession>A0A0F9FWH4</accession>
<dbReference type="InterPro" id="IPR032808">
    <property type="entry name" value="DoxX"/>
</dbReference>
<reference evidence="7" key="1">
    <citation type="journal article" date="2015" name="Nature">
        <title>Complex archaea that bridge the gap between prokaryotes and eukaryotes.</title>
        <authorList>
            <person name="Spang A."/>
            <person name="Saw J.H."/>
            <person name="Jorgensen S.L."/>
            <person name="Zaremba-Niedzwiedzka K."/>
            <person name="Martijn J."/>
            <person name="Lind A.E."/>
            <person name="van Eijk R."/>
            <person name="Schleper C."/>
            <person name="Guy L."/>
            <person name="Ettema T.J."/>
        </authorList>
    </citation>
    <scope>NUCLEOTIDE SEQUENCE</scope>
</reference>
<feature type="non-terminal residue" evidence="7">
    <location>
        <position position="133"/>
    </location>
</feature>
<evidence type="ECO:0000313" key="7">
    <source>
        <dbReference type="EMBL" id="KKL90683.1"/>
    </source>
</evidence>
<dbReference type="AlphaFoldDB" id="A0A0F9FWH4"/>
<dbReference type="Pfam" id="PF07681">
    <property type="entry name" value="DoxX"/>
    <property type="match status" value="1"/>
</dbReference>
<comment type="subcellular location">
    <subcellularLocation>
        <location evidence="1">Cell membrane</location>
        <topology evidence="1">Multi-pass membrane protein</topology>
    </subcellularLocation>
</comment>
<dbReference type="InterPro" id="IPR051907">
    <property type="entry name" value="DoxX-like_oxidoreductase"/>
</dbReference>
<feature type="transmembrane region" description="Helical" evidence="6">
    <location>
        <begin position="6"/>
        <end position="29"/>
    </location>
</feature>
<dbReference type="PANTHER" id="PTHR33452:SF1">
    <property type="entry name" value="INNER MEMBRANE PROTEIN YPHA-RELATED"/>
    <property type="match status" value="1"/>
</dbReference>
<feature type="transmembrane region" description="Helical" evidence="6">
    <location>
        <begin position="50"/>
        <end position="70"/>
    </location>
</feature>
<evidence type="ECO:0000256" key="4">
    <source>
        <dbReference type="ARBA" id="ARBA00022989"/>
    </source>
</evidence>
<evidence type="ECO:0000256" key="5">
    <source>
        <dbReference type="ARBA" id="ARBA00023136"/>
    </source>
</evidence>
<organism evidence="7">
    <name type="scientific">marine sediment metagenome</name>
    <dbReference type="NCBI Taxonomy" id="412755"/>
    <lineage>
        <taxon>unclassified sequences</taxon>
        <taxon>metagenomes</taxon>
        <taxon>ecological metagenomes</taxon>
    </lineage>
</organism>
<proteinExistence type="predicted"/>
<sequence length="133" mass="14257">MIPVLFIFSDWALLLIRLVLGVILIMHGVPKLQNIKQTAKQFASMGFTPGAFWGVVVGLIEVLGGIGIAVGLLTQPLALLVFIQFIVILLFVKRGESLMKIETDLLILASAAILTTVGSGALSVDQALNILLY</sequence>
<evidence type="ECO:0000256" key="2">
    <source>
        <dbReference type="ARBA" id="ARBA00022475"/>
    </source>
</evidence>
<gene>
    <name evidence="7" type="ORF">LCGC14_1902260</name>
</gene>
<evidence type="ECO:0000256" key="1">
    <source>
        <dbReference type="ARBA" id="ARBA00004651"/>
    </source>
</evidence>
<keyword evidence="5 6" id="KW-0472">Membrane</keyword>
<dbReference type="PANTHER" id="PTHR33452">
    <property type="entry name" value="OXIDOREDUCTASE CATD-RELATED"/>
    <property type="match status" value="1"/>
</dbReference>
<dbReference type="EMBL" id="LAZR01019946">
    <property type="protein sequence ID" value="KKL90683.1"/>
    <property type="molecule type" value="Genomic_DNA"/>
</dbReference>
<evidence type="ECO:0008006" key="8">
    <source>
        <dbReference type="Google" id="ProtNLM"/>
    </source>
</evidence>
<protein>
    <recommendedName>
        <fullName evidence="8">DoxX family protein</fullName>
    </recommendedName>
</protein>
<feature type="transmembrane region" description="Helical" evidence="6">
    <location>
        <begin position="105"/>
        <end position="124"/>
    </location>
</feature>
<evidence type="ECO:0000256" key="6">
    <source>
        <dbReference type="SAM" id="Phobius"/>
    </source>
</evidence>
<dbReference type="GO" id="GO:0005886">
    <property type="term" value="C:plasma membrane"/>
    <property type="evidence" value="ECO:0007669"/>
    <property type="project" value="UniProtKB-SubCell"/>
</dbReference>
<keyword evidence="3 6" id="KW-0812">Transmembrane</keyword>